<comment type="cofactor">
    <cofactor evidence="7">
        <name>[2Fe-2S] cluster</name>
        <dbReference type="ChEBI" id="CHEBI:190135"/>
    </cofactor>
    <text evidence="7">Binds 1 [2Fe-2S] cluster.</text>
</comment>
<dbReference type="InterPro" id="IPR041921">
    <property type="entry name" value="NuoE_N"/>
</dbReference>
<dbReference type="GO" id="GO:0046872">
    <property type="term" value="F:metal ion binding"/>
    <property type="evidence" value="ECO:0007669"/>
    <property type="project" value="UniProtKB-KW"/>
</dbReference>
<dbReference type="AlphaFoldDB" id="A0A939D6M8"/>
<dbReference type="GO" id="GO:0051537">
    <property type="term" value="F:2 iron, 2 sulfur cluster binding"/>
    <property type="evidence" value="ECO:0007669"/>
    <property type="project" value="UniProtKB-KW"/>
</dbReference>
<evidence type="ECO:0000256" key="1">
    <source>
        <dbReference type="ARBA" id="ARBA00010643"/>
    </source>
</evidence>
<feature type="binding site" evidence="7">
    <location>
        <position position="135"/>
    </location>
    <ligand>
        <name>[2Fe-2S] cluster</name>
        <dbReference type="ChEBI" id="CHEBI:190135"/>
    </ligand>
</feature>
<evidence type="ECO:0000256" key="4">
    <source>
        <dbReference type="ARBA" id="ARBA00023004"/>
    </source>
</evidence>
<dbReference type="InterPro" id="IPR036249">
    <property type="entry name" value="Thioredoxin-like_sf"/>
</dbReference>
<dbReference type="PANTHER" id="PTHR43342:SF2">
    <property type="entry name" value="POTENTIAL NAD-REDUCING HYDROGENASE SUBUNIT"/>
    <property type="match status" value="1"/>
</dbReference>
<dbReference type="Gene3D" id="3.40.30.10">
    <property type="entry name" value="Glutaredoxin"/>
    <property type="match status" value="1"/>
</dbReference>
<comment type="similarity">
    <text evidence="1">Belongs to the complex I 24 kDa subunit family.</text>
</comment>
<sequence length="166" mass="18136">MASEKKEVPFDGTREQEQELIKVIDELKHEKGCLMPIMQKAQNIYGYLPIEVQTIISDGLGVPLEKIYGVATFYSQFSLTPMGKHKISVCLGTACYIKGAGDIYNKLMDILGIVGGECTADGLFSLEACRCVGACGLAPVMIIDDDVHGRITVDDVEGIVNNYREV</sequence>
<dbReference type="SUPFAM" id="SSF52833">
    <property type="entry name" value="Thioredoxin-like"/>
    <property type="match status" value="1"/>
</dbReference>
<feature type="binding site" evidence="7">
    <location>
        <position position="131"/>
    </location>
    <ligand>
        <name>[2Fe-2S] cluster</name>
        <dbReference type="ChEBI" id="CHEBI:190135"/>
    </ligand>
</feature>
<comment type="caution">
    <text evidence="8">The sequence shown here is derived from an EMBL/GenBank/DDBJ whole genome shotgun (WGS) entry which is preliminary data.</text>
</comment>
<evidence type="ECO:0000313" key="8">
    <source>
        <dbReference type="EMBL" id="MBN7772072.1"/>
    </source>
</evidence>
<dbReference type="InterPro" id="IPR042128">
    <property type="entry name" value="NuoE_dom"/>
</dbReference>
<organism evidence="8 9">
    <name type="scientific">Clostridium aminobutyricum</name>
    <dbReference type="NCBI Taxonomy" id="33953"/>
    <lineage>
        <taxon>Bacteria</taxon>
        <taxon>Bacillati</taxon>
        <taxon>Bacillota</taxon>
        <taxon>Clostridia</taxon>
        <taxon>Eubacteriales</taxon>
        <taxon>Clostridiaceae</taxon>
        <taxon>Clostridium</taxon>
    </lineage>
</organism>
<evidence type="ECO:0000256" key="3">
    <source>
        <dbReference type="ARBA" id="ARBA00022723"/>
    </source>
</evidence>
<feature type="binding site" evidence="7">
    <location>
        <position position="90"/>
    </location>
    <ligand>
        <name>[2Fe-2S] cluster</name>
        <dbReference type="ChEBI" id="CHEBI:190135"/>
    </ligand>
</feature>
<dbReference type="Pfam" id="PF01257">
    <property type="entry name" value="2Fe-2S_thioredx"/>
    <property type="match status" value="1"/>
</dbReference>
<dbReference type="PIRSF" id="PIRSF000216">
    <property type="entry name" value="NADH_DH_24kDa"/>
    <property type="match status" value="1"/>
</dbReference>
<dbReference type="PANTHER" id="PTHR43342">
    <property type="entry name" value="NADH-QUINONE OXIDOREDUCTASE, E SUBUNIT"/>
    <property type="match status" value="1"/>
</dbReference>
<evidence type="ECO:0000256" key="6">
    <source>
        <dbReference type="ARBA" id="ARBA00034078"/>
    </source>
</evidence>
<dbReference type="InterPro" id="IPR002023">
    <property type="entry name" value="NuoE-like"/>
</dbReference>
<evidence type="ECO:0000256" key="7">
    <source>
        <dbReference type="PIRSR" id="PIRSR000216-1"/>
    </source>
</evidence>
<reference evidence="8" key="1">
    <citation type="submission" date="2021-02" db="EMBL/GenBank/DDBJ databases">
        <title>Abyssanaerobacter marinus gen.nov., sp., nov, anaerobic bacterium isolated from the Onnuri vent field of Indian Ocean and suggestion of Mogibacteriaceae fam. nov., and proposal of reclassification of ambiguous this family's genus member.</title>
        <authorList>
            <person name="Kim Y.J."/>
            <person name="Yang J.-A."/>
        </authorList>
    </citation>
    <scope>NUCLEOTIDE SEQUENCE</scope>
    <source>
        <strain evidence="8">DSM 2634</strain>
    </source>
</reference>
<dbReference type="EMBL" id="JAFJZZ010000001">
    <property type="protein sequence ID" value="MBN7772072.1"/>
    <property type="molecule type" value="Genomic_DNA"/>
</dbReference>
<evidence type="ECO:0000256" key="2">
    <source>
        <dbReference type="ARBA" id="ARBA00022714"/>
    </source>
</evidence>
<evidence type="ECO:0000256" key="5">
    <source>
        <dbReference type="ARBA" id="ARBA00023014"/>
    </source>
</evidence>
<keyword evidence="9" id="KW-1185">Reference proteome</keyword>
<accession>A0A939D6M8</accession>
<protein>
    <submittedName>
        <fullName evidence="8">NAD(P)H-dependent oxidoreductase subunit E</fullName>
    </submittedName>
</protein>
<comment type="cofactor">
    <cofactor evidence="6">
        <name>[2Fe-2S] cluster</name>
        <dbReference type="ChEBI" id="CHEBI:190135"/>
    </cofactor>
</comment>
<dbReference type="RefSeq" id="WP_206580849.1">
    <property type="nucleotide sequence ID" value="NZ_JAFJZZ010000001.1"/>
</dbReference>
<gene>
    <name evidence="8" type="ORF">JYB65_01745</name>
</gene>
<proteinExistence type="inferred from homology"/>
<dbReference type="InterPro" id="IPR028431">
    <property type="entry name" value="NADP_DH_HndA-like"/>
</dbReference>
<keyword evidence="2 7" id="KW-0001">2Fe-2S</keyword>
<name>A0A939D6M8_CLOAM</name>
<dbReference type="Proteomes" id="UP000664545">
    <property type="component" value="Unassembled WGS sequence"/>
</dbReference>
<dbReference type="Gene3D" id="1.10.10.1590">
    <property type="entry name" value="NADH-quinone oxidoreductase subunit E"/>
    <property type="match status" value="1"/>
</dbReference>
<keyword evidence="3 7" id="KW-0479">Metal-binding</keyword>
<keyword evidence="5 7" id="KW-0411">Iron-sulfur</keyword>
<keyword evidence="4 7" id="KW-0408">Iron</keyword>
<dbReference type="CDD" id="cd03064">
    <property type="entry name" value="TRX_Fd_NuoE"/>
    <property type="match status" value="1"/>
</dbReference>
<evidence type="ECO:0000313" key="9">
    <source>
        <dbReference type="Proteomes" id="UP000664545"/>
    </source>
</evidence>
<feature type="binding site" evidence="7">
    <location>
        <position position="95"/>
    </location>
    <ligand>
        <name>[2Fe-2S] cluster</name>
        <dbReference type="ChEBI" id="CHEBI:190135"/>
    </ligand>
</feature>
<dbReference type="GO" id="GO:0016491">
    <property type="term" value="F:oxidoreductase activity"/>
    <property type="evidence" value="ECO:0007669"/>
    <property type="project" value="InterPro"/>
</dbReference>